<accession>A0A8J2JDQ8</accession>
<gene>
    <name evidence="1" type="ORF">AFUS01_LOCUS7142</name>
</gene>
<comment type="caution">
    <text evidence="1">The sequence shown here is derived from an EMBL/GenBank/DDBJ whole genome shotgun (WGS) entry which is preliminary data.</text>
</comment>
<keyword evidence="2" id="KW-1185">Reference proteome</keyword>
<protein>
    <submittedName>
        <fullName evidence="1">Uncharacterized protein</fullName>
    </submittedName>
</protein>
<dbReference type="Proteomes" id="UP000708208">
    <property type="component" value="Unassembled WGS sequence"/>
</dbReference>
<dbReference type="EMBL" id="CAJVCH010047974">
    <property type="protein sequence ID" value="CAG7717701.1"/>
    <property type="molecule type" value="Genomic_DNA"/>
</dbReference>
<name>A0A8J2JDQ8_9HEXA</name>
<organism evidence="1 2">
    <name type="scientific">Allacma fusca</name>
    <dbReference type="NCBI Taxonomy" id="39272"/>
    <lineage>
        <taxon>Eukaryota</taxon>
        <taxon>Metazoa</taxon>
        <taxon>Ecdysozoa</taxon>
        <taxon>Arthropoda</taxon>
        <taxon>Hexapoda</taxon>
        <taxon>Collembola</taxon>
        <taxon>Symphypleona</taxon>
        <taxon>Sminthuridae</taxon>
        <taxon>Allacma</taxon>
    </lineage>
</organism>
<reference evidence="1" key="1">
    <citation type="submission" date="2021-06" db="EMBL/GenBank/DDBJ databases">
        <authorList>
            <person name="Hodson N. C."/>
            <person name="Mongue J. A."/>
            <person name="Jaron S. K."/>
        </authorList>
    </citation>
    <scope>NUCLEOTIDE SEQUENCE</scope>
</reference>
<evidence type="ECO:0000313" key="2">
    <source>
        <dbReference type="Proteomes" id="UP000708208"/>
    </source>
</evidence>
<evidence type="ECO:0000313" key="1">
    <source>
        <dbReference type="EMBL" id="CAG7717701.1"/>
    </source>
</evidence>
<dbReference type="AlphaFoldDB" id="A0A8J2JDQ8"/>
<proteinExistence type="predicted"/>
<sequence>MANYSMSTLFNPLYYVGQNNGRKIRLPLLINSGSGEAICFQGNGGFCRFLCSFSIGTTLLRLTMFCWINSNGHGQLAIGFSPRDLPLDDSIISLDSVLTQNSNLPHDWVVSSLNKSPVEMVSCLVGFSDVITCAMEVVNGLNVSLKLLGCRSFECARMLAEVPPLGSEMFIAAGKTGIEAAFAYEIKGTDLGFLVAIKTQGKENQFAAAFLNVANFMCDDTLDELLDQTKWNILLRQKFAYAKDGEQTSLKVKSDSIPFDLDFTPSSQWNFHSVFACMGI</sequence>